<accession>A0A517MQ55</accession>
<organism evidence="1 2">
    <name type="scientific">Adhaeretor mobilis</name>
    <dbReference type="NCBI Taxonomy" id="1930276"/>
    <lineage>
        <taxon>Bacteria</taxon>
        <taxon>Pseudomonadati</taxon>
        <taxon>Planctomycetota</taxon>
        <taxon>Planctomycetia</taxon>
        <taxon>Pirellulales</taxon>
        <taxon>Lacipirellulaceae</taxon>
        <taxon>Adhaeretor</taxon>
    </lineage>
</organism>
<dbReference type="EMBL" id="CP036263">
    <property type="protein sequence ID" value="QDS97009.1"/>
    <property type="molecule type" value="Genomic_DNA"/>
</dbReference>
<dbReference type="AlphaFoldDB" id="A0A517MQ55"/>
<dbReference type="KEGG" id="amob:HG15A2_02680"/>
<evidence type="ECO:0000313" key="2">
    <source>
        <dbReference type="Proteomes" id="UP000319852"/>
    </source>
</evidence>
<keyword evidence="2" id="KW-1185">Reference proteome</keyword>
<gene>
    <name evidence="1" type="ORF">HG15A2_02680</name>
</gene>
<evidence type="ECO:0000313" key="1">
    <source>
        <dbReference type="EMBL" id="QDS97009.1"/>
    </source>
</evidence>
<name>A0A517MQ55_9BACT</name>
<dbReference type="Proteomes" id="UP000319852">
    <property type="component" value="Chromosome"/>
</dbReference>
<protein>
    <submittedName>
        <fullName evidence="1">Uncharacterized protein</fullName>
    </submittedName>
</protein>
<reference evidence="1 2" key="1">
    <citation type="submission" date="2019-02" db="EMBL/GenBank/DDBJ databases">
        <title>Deep-cultivation of Planctomycetes and their phenomic and genomic characterization uncovers novel biology.</title>
        <authorList>
            <person name="Wiegand S."/>
            <person name="Jogler M."/>
            <person name="Boedeker C."/>
            <person name="Pinto D."/>
            <person name="Vollmers J."/>
            <person name="Rivas-Marin E."/>
            <person name="Kohn T."/>
            <person name="Peeters S.H."/>
            <person name="Heuer A."/>
            <person name="Rast P."/>
            <person name="Oberbeckmann S."/>
            <person name="Bunk B."/>
            <person name="Jeske O."/>
            <person name="Meyerdierks A."/>
            <person name="Storesund J.E."/>
            <person name="Kallscheuer N."/>
            <person name="Luecker S."/>
            <person name="Lage O.M."/>
            <person name="Pohl T."/>
            <person name="Merkel B.J."/>
            <person name="Hornburger P."/>
            <person name="Mueller R.-W."/>
            <person name="Bruemmer F."/>
            <person name="Labrenz M."/>
            <person name="Spormann A.M."/>
            <person name="Op den Camp H."/>
            <person name="Overmann J."/>
            <person name="Amann R."/>
            <person name="Jetten M.S.M."/>
            <person name="Mascher T."/>
            <person name="Medema M.H."/>
            <person name="Devos D.P."/>
            <person name="Kaster A.-K."/>
            <person name="Ovreas L."/>
            <person name="Rohde M."/>
            <person name="Galperin M.Y."/>
            <person name="Jogler C."/>
        </authorList>
    </citation>
    <scope>NUCLEOTIDE SEQUENCE [LARGE SCALE GENOMIC DNA]</scope>
    <source>
        <strain evidence="1 2">HG15A2</strain>
    </source>
</reference>
<sequence>MQRPVRSFGVLPLFDGLLPSPQYVVLLQYVVLPLLPQLPVAQWLLRWFDQWYAQWLLPWFDLLTTRLLFITHPSTVVDIVSAVE</sequence>
<proteinExistence type="predicted"/>